<evidence type="ECO:0000313" key="2">
    <source>
        <dbReference type="Proteomes" id="UP000007838"/>
    </source>
</evidence>
<reference evidence="1 2" key="1">
    <citation type="journal article" date="2011" name="Stand. Genomic Sci.">
        <title>Complete genome of the onion pathogen Enterobacter cloacae EcWSU1.</title>
        <authorList>
            <person name="Humann J.L."/>
            <person name="Wildung M."/>
            <person name="Cheng C.H."/>
            <person name="Lee T."/>
            <person name="Stewart J.E."/>
            <person name="Drew J.C."/>
            <person name="Triplett E.W."/>
            <person name="Main D."/>
            <person name="Schroeder B.K."/>
        </authorList>
    </citation>
    <scope>NUCLEOTIDE SEQUENCE [LARGE SCALE GENOMIC DNA]</scope>
    <source>
        <strain evidence="1 2">EcWSU1</strain>
    </source>
</reference>
<dbReference type="eggNOG" id="COG0438">
    <property type="taxonomic scope" value="Bacteria"/>
</dbReference>
<dbReference type="GO" id="GO:0003830">
    <property type="term" value="F:beta-1,4-mannosylglycoprotein 4-beta-N-acetylglucosaminyltransferase activity"/>
    <property type="evidence" value="ECO:0007669"/>
    <property type="project" value="InterPro"/>
</dbReference>
<dbReference type="Pfam" id="PF04724">
    <property type="entry name" value="Glyco_transf_17"/>
    <property type="match status" value="1"/>
</dbReference>
<keyword evidence="1" id="KW-0808">Transferase</keyword>
<dbReference type="Proteomes" id="UP000007838">
    <property type="component" value="Chromosome"/>
</dbReference>
<name>G8LGA6_9ENTR</name>
<dbReference type="KEGG" id="eec:EcWSU1_02766"/>
<protein>
    <submittedName>
        <fullName evidence="1">N-Acetylglucosaminyltransferase</fullName>
    </submittedName>
</protein>
<dbReference type="PANTHER" id="PTHR12224:SF0">
    <property type="entry name" value="BETA-1,4-MANNOSYL-GLYCOPROTEIN 4-BETA-N-ACETYLGLUCOSAMINYLTRANSFERASE"/>
    <property type="match status" value="1"/>
</dbReference>
<dbReference type="EMBL" id="CP002886">
    <property type="protein sequence ID" value="AEW74198.1"/>
    <property type="molecule type" value="Genomic_DNA"/>
</dbReference>
<keyword evidence="1" id="KW-0328">Glycosyltransferase</keyword>
<evidence type="ECO:0000313" key="1">
    <source>
        <dbReference type="EMBL" id="AEW74198.1"/>
    </source>
</evidence>
<dbReference type="HOGENOM" id="CLU_038606_2_0_6"/>
<sequence>MQKIKDLMMIYDCFLYYDEDMLLDIRLHTLSDVVDKFVIVESTYTFTGKPKKLNFDIEKFTCFADKIIYVVNDTDPTKIPGAKYTTDKEVDPWAVESHHRNSIMQGLVNAQPDDIILVSDVDEIFDPAVIDRINPRHLCTTIHQNFYNYQFNMQVFNTNGTPRKCTLPRATTYKNLLNYFDGEPESFRNIKHARKNKNWSWFKWNFFKLKNKTIDNGGWHFSWVMSPERISEKMATISHQEYNTPDFNNPEHIMKVLKNAEDIWGRDRKLIRQALEKPVFPAYLVDNKDKFKDFIL</sequence>
<gene>
    <name evidence="1" type="ORF">EcWSU1_02766</name>
</gene>
<accession>G8LGA6</accession>
<dbReference type="InterPro" id="IPR006813">
    <property type="entry name" value="Glyco_trans_17"/>
</dbReference>
<dbReference type="PANTHER" id="PTHR12224">
    <property type="entry name" value="BETA-1,4-MANNOSYL-GLYCOPROTEIN BETA-1,4-N-ACETYLGLUCOSAMINYL-TRANSFERASE"/>
    <property type="match status" value="1"/>
</dbReference>
<proteinExistence type="predicted"/>
<dbReference type="GO" id="GO:0006044">
    <property type="term" value="P:N-acetylglucosamine metabolic process"/>
    <property type="evidence" value="ECO:0007669"/>
    <property type="project" value="TreeGrafter"/>
</dbReference>
<organism evidence="1 2">
    <name type="scientific">Enterobacter ludwigii</name>
    <dbReference type="NCBI Taxonomy" id="299767"/>
    <lineage>
        <taxon>Bacteria</taxon>
        <taxon>Pseudomonadati</taxon>
        <taxon>Pseudomonadota</taxon>
        <taxon>Gammaproteobacteria</taxon>
        <taxon>Enterobacterales</taxon>
        <taxon>Enterobacteriaceae</taxon>
        <taxon>Enterobacter</taxon>
        <taxon>Enterobacter cloacae complex</taxon>
    </lineage>
</organism>
<dbReference type="GO" id="GO:0016020">
    <property type="term" value="C:membrane"/>
    <property type="evidence" value="ECO:0007669"/>
    <property type="project" value="InterPro"/>
</dbReference>
<dbReference type="AlphaFoldDB" id="G8LGA6"/>